<organism evidence="2 3">
    <name type="scientific">Lasiosphaeria miniovina</name>
    <dbReference type="NCBI Taxonomy" id="1954250"/>
    <lineage>
        <taxon>Eukaryota</taxon>
        <taxon>Fungi</taxon>
        <taxon>Dikarya</taxon>
        <taxon>Ascomycota</taxon>
        <taxon>Pezizomycotina</taxon>
        <taxon>Sordariomycetes</taxon>
        <taxon>Sordariomycetidae</taxon>
        <taxon>Sordariales</taxon>
        <taxon>Lasiosphaeriaceae</taxon>
        <taxon>Lasiosphaeria</taxon>
    </lineage>
</organism>
<name>A0AA40AWV5_9PEZI</name>
<dbReference type="RefSeq" id="XP_060299374.1">
    <property type="nucleotide sequence ID" value="XM_060445268.1"/>
</dbReference>
<keyword evidence="1" id="KW-0175">Coiled coil</keyword>
<dbReference type="AlphaFoldDB" id="A0AA40AWV5"/>
<dbReference type="EMBL" id="JAUIRO010000003">
    <property type="protein sequence ID" value="KAK0723450.1"/>
    <property type="molecule type" value="Genomic_DNA"/>
</dbReference>
<accession>A0AA40AWV5</accession>
<dbReference type="Proteomes" id="UP001172101">
    <property type="component" value="Unassembled WGS sequence"/>
</dbReference>
<evidence type="ECO:0000313" key="2">
    <source>
        <dbReference type="EMBL" id="KAK0723450.1"/>
    </source>
</evidence>
<proteinExistence type="predicted"/>
<sequence length="61" mass="7102">MKKKRVVEDELDDKNERIAILEQKIKELESKLNKQNDSIEAILQELKTLDENNYSAATDPD</sequence>
<gene>
    <name evidence="2" type="ORF">B0T26DRAFT_750722</name>
</gene>
<evidence type="ECO:0000313" key="3">
    <source>
        <dbReference type="Proteomes" id="UP001172101"/>
    </source>
</evidence>
<evidence type="ECO:0000256" key="1">
    <source>
        <dbReference type="SAM" id="Coils"/>
    </source>
</evidence>
<reference evidence="2" key="1">
    <citation type="submission" date="2023-06" db="EMBL/GenBank/DDBJ databases">
        <title>Genome-scale phylogeny and comparative genomics of the fungal order Sordariales.</title>
        <authorList>
            <consortium name="Lawrence Berkeley National Laboratory"/>
            <person name="Hensen N."/>
            <person name="Bonometti L."/>
            <person name="Westerberg I."/>
            <person name="Brannstrom I.O."/>
            <person name="Guillou S."/>
            <person name="Cros-Aarteil S."/>
            <person name="Calhoun S."/>
            <person name="Haridas S."/>
            <person name="Kuo A."/>
            <person name="Mondo S."/>
            <person name="Pangilinan J."/>
            <person name="Riley R."/>
            <person name="LaButti K."/>
            <person name="Andreopoulos B."/>
            <person name="Lipzen A."/>
            <person name="Chen C."/>
            <person name="Yanf M."/>
            <person name="Daum C."/>
            <person name="Ng V."/>
            <person name="Clum A."/>
            <person name="Steindorff A."/>
            <person name="Ohm R."/>
            <person name="Martin F."/>
            <person name="Silar P."/>
            <person name="Natvig D."/>
            <person name="Lalanne C."/>
            <person name="Gautier V."/>
            <person name="Ament-velasquez S.L."/>
            <person name="Kruys A."/>
            <person name="Hutchinson M.I."/>
            <person name="Powell A.J."/>
            <person name="Barry K."/>
            <person name="Miller A.N."/>
            <person name="Grigoriev I.V."/>
            <person name="Debuchy R."/>
            <person name="Gladieux P."/>
            <person name="Thoren M.H."/>
            <person name="Johannesson H."/>
        </authorList>
    </citation>
    <scope>NUCLEOTIDE SEQUENCE</scope>
    <source>
        <strain evidence="2">SMH2392-1A</strain>
    </source>
</reference>
<keyword evidence="3" id="KW-1185">Reference proteome</keyword>
<comment type="caution">
    <text evidence="2">The sequence shown here is derived from an EMBL/GenBank/DDBJ whole genome shotgun (WGS) entry which is preliminary data.</text>
</comment>
<dbReference type="GeneID" id="85328538"/>
<feature type="coiled-coil region" evidence="1">
    <location>
        <begin position="4"/>
        <end position="52"/>
    </location>
</feature>
<protein>
    <submittedName>
        <fullName evidence="2">Uncharacterized protein</fullName>
    </submittedName>
</protein>